<proteinExistence type="predicted"/>
<dbReference type="EMBL" id="KQ242085">
    <property type="protein sequence ID" value="KNC80962.1"/>
    <property type="molecule type" value="Genomic_DNA"/>
</dbReference>
<dbReference type="AlphaFoldDB" id="A0A0L0FVU9"/>
<reference evidence="1 2" key="1">
    <citation type="submission" date="2011-02" db="EMBL/GenBank/DDBJ databases">
        <title>The Genome Sequence of Sphaeroforma arctica JP610.</title>
        <authorList>
            <consortium name="The Broad Institute Genome Sequencing Platform"/>
            <person name="Russ C."/>
            <person name="Cuomo C."/>
            <person name="Young S.K."/>
            <person name="Zeng Q."/>
            <person name="Gargeya S."/>
            <person name="Alvarado L."/>
            <person name="Berlin A."/>
            <person name="Chapman S.B."/>
            <person name="Chen Z."/>
            <person name="Freedman E."/>
            <person name="Gellesch M."/>
            <person name="Goldberg J."/>
            <person name="Griggs A."/>
            <person name="Gujja S."/>
            <person name="Heilman E."/>
            <person name="Heiman D."/>
            <person name="Howarth C."/>
            <person name="Mehta T."/>
            <person name="Neiman D."/>
            <person name="Pearson M."/>
            <person name="Roberts A."/>
            <person name="Saif S."/>
            <person name="Shea T."/>
            <person name="Shenoy N."/>
            <person name="Sisk P."/>
            <person name="Stolte C."/>
            <person name="Sykes S."/>
            <person name="White J."/>
            <person name="Yandava C."/>
            <person name="Burger G."/>
            <person name="Gray M.W."/>
            <person name="Holland P.W.H."/>
            <person name="King N."/>
            <person name="Lang F.B.F."/>
            <person name="Roger A.J."/>
            <person name="Ruiz-Trillo I."/>
            <person name="Haas B."/>
            <person name="Nusbaum C."/>
            <person name="Birren B."/>
        </authorList>
    </citation>
    <scope>NUCLEOTIDE SEQUENCE [LARGE SCALE GENOMIC DNA]</scope>
    <source>
        <strain evidence="1 2">JP610</strain>
    </source>
</reference>
<organism evidence="1 2">
    <name type="scientific">Sphaeroforma arctica JP610</name>
    <dbReference type="NCBI Taxonomy" id="667725"/>
    <lineage>
        <taxon>Eukaryota</taxon>
        <taxon>Ichthyosporea</taxon>
        <taxon>Ichthyophonida</taxon>
        <taxon>Sphaeroforma</taxon>
    </lineage>
</organism>
<dbReference type="GeneID" id="25907198"/>
<sequence length="159" mass="18820">MRSSGKLYTLHVADIRAHRVPLSEPERGKAHRCLNATVYMNWLMYESEFKGASAEEIDEVVETSTTCPEVAQWQSQTNTYWIRWITLTHKHQYARTLGFEQRDGELAAQHIGDRHVKNWHSAIRWRYHFARDQEYRAKCINTCKLKQQESIRLGQSEER</sequence>
<dbReference type="RefSeq" id="XP_014154864.1">
    <property type="nucleotide sequence ID" value="XM_014299389.1"/>
</dbReference>
<gene>
    <name evidence="1" type="ORF">SARC_06694</name>
</gene>
<evidence type="ECO:0000313" key="2">
    <source>
        <dbReference type="Proteomes" id="UP000054560"/>
    </source>
</evidence>
<keyword evidence="2" id="KW-1185">Reference proteome</keyword>
<accession>A0A0L0FVU9</accession>
<evidence type="ECO:0000313" key="1">
    <source>
        <dbReference type="EMBL" id="KNC80962.1"/>
    </source>
</evidence>
<name>A0A0L0FVU9_9EUKA</name>
<dbReference type="Proteomes" id="UP000054560">
    <property type="component" value="Unassembled WGS sequence"/>
</dbReference>
<protein>
    <submittedName>
        <fullName evidence="1">Uncharacterized protein</fullName>
    </submittedName>
</protein>